<dbReference type="InterPro" id="IPR015424">
    <property type="entry name" value="PyrdxlP-dep_Trfase"/>
</dbReference>
<keyword evidence="5 7" id="KW-0456">Lyase</keyword>
<dbReference type="InterPro" id="IPR015421">
    <property type="entry name" value="PyrdxlP-dep_Trfase_major"/>
</dbReference>
<dbReference type="Pfam" id="PF00282">
    <property type="entry name" value="Pyridoxal_deC"/>
    <property type="match status" value="1"/>
</dbReference>
<reference evidence="10" key="2">
    <citation type="submission" date="2013-12" db="EMBL/GenBank/DDBJ databases">
        <title>Evolution of pathogenesis and genome organization in the Tremellales.</title>
        <authorList>
            <person name="Cuomo C."/>
            <person name="Litvintseva A."/>
            <person name="Heitman J."/>
            <person name="Chen Y."/>
            <person name="Sun S."/>
            <person name="Springer D."/>
            <person name="Dromer F."/>
            <person name="Young S."/>
            <person name="Zeng Q."/>
            <person name="Chapman S."/>
            <person name="Gujja S."/>
            <person name="Saif S."/>
            <person name="Birren B."/>
        </authorList>
    </citation>
    <scope>NUCLEOTIDE SEQUENCE [LARGE SCALE GENOMIC DNA]</scope>
    <source>
        <strain evidence="10">BCC8398</strain>
    </source>
</reference>
<evidence type="ECO:0000256" key="2">
    <source>
        <dbReference type="ARBA" id="ARBA00009533"/>
    </source>
</evidence>
<sequence length="535" mass="59667">MDIEEFRKAGYAAIDSICDYYASLRDRPVKAQVEPGYLVDKLPKEAPQKGESFDLISKDFKDDILPGITHWQSPQFFAYFPANSTFEGMIADLYSASVSNPGFNWVCSPACTELEQVVVEWIAKMLGLSESFWGSSGVGGGIIMGSASESAFTAAMAARERALRQISREKGVQEAENGQVQVPDEIRNEYSQKLVVYGSTQTHSLGAKAALMLGLPFRPVAVSVKDSYSLRGEDLRQAMEKDKAAGLVPFLVYATVGTTSTGAVDNIGEIGEVMKDYPTTFLHVDAAWAGVAYALPDYRKALRLDEINLYADSFCTNFHKWGLTTFDCSIFCVRDRKDLTQTFDVTPAFLRSKEADAGTVIDYRNWQIALGRRFRSLKAWFVLRSFGVQGFQKHLEAGIEQCQQLAEVIRSSSNFELVTDPSLALLVFRLSPHSSNTNTDTASSSSSSSTHPSQSDDILNILNQRLHDRLNARYDVFLTQTVLHSKERNIFCIRFAMGGVYTTFEDVLKTWKVVEQVGEEVLRTWEEEEKLVAED</sequence>
<dbReference type="EMBL" id="KV700122">
    <property type="protein sequence ID" value="OCF37486.1"/>
    <property type="molecule type" value="Genomic_DNA"/>
</dbReference>
<gene>
    <name evidence="9" type="ORF">I316_00610</name>
</gene>
<name>A0A1B9H2I6_9TREE</name>
<dbReference type="InterPro" id="IPR002129">
    <property type="entry name" value="PyrdxlP-dep_de-COase"/>
</dbReference>
<evidence type="ECO:0000256" key="6">
    <source>
        <dbReference type="PIRSR" id="PIRSR602129-50"/>
    </source>
</evidence>
<dbReference type="AlphaFoldDB" id="A0A1B9H2I6"/>
<evidence type="ECO:0000313" key="9">
    <source>
        <dbReference type="EMBL" id="OCF37486.1"/>
    </source>
</evidence>
<dbReference type="InterPro" id="IPR010977">
    <property type="entry name" value="Aromatic_deC"/>
</dbReference>
<dbReference type="GO" id="GO:0005737">
    <property type="term" value="C:cytoplasm"/>
    <property type="evidence" value="ECO:0007669"/>
    <property type="project" value="TreeGrafter"/>
</dbReference>
<keyword evidence="3" id="KW-0210">Decarboxylase</keyword>
<dbReference type="PANTHER" id="PTHR11999">
    <property type="entry name" value="GROUP II PYRIDOXAL-5-PHOSPHATE DECARBOXYLASE"/>
    <property type="match status" value="1"/>
</dbReference>
<feature type="region of interest" description="Disordered" evidence="8">
    <location>
        <begin position="436"/>
        <end position="455"/>
    </location>
</feature>
<evidence type="ECO:0000256" key="1">
    <source>
        <dbReference type="ARBA" id="ARBA00001933"/>
    </source>
</evidence>
<evidence type="ECO:0000256" key="7">
    <source>
        <dbReference type="RuleBase" id="RU000382"/>
    </source>
</evidence>
<dbReference type="GO" id="GO:0016831">
    <property type="term" value="F:carboxy-lyase activity"/>
    <property type="evidence" value="ECO:0007669"/>
    <property type="project" value="UniProtKB-KW"/>
</dbReference>
<dbReference type="Gene3D" id="3.40.640.10">
    <property type="entry name" value="Type I PLP-dependent aspartate aminotransferase-like (Major domain)"/>
    <property type="match status" value="1"/>
</dbReference>
<proteinExistence type="inferred from homology"/>
<dbReference type="OrthoDB" id="639767at2759"/>
<evidence type="ECO:0000256" key="5">
    <source>
        <dbReference type="ARBA" id="ARBA00023239"/>
    </source>
</evidence>
<dbReference type="PANTHER" id="PTHR11999:SF70">
    <property type="entry name" value="MIP05841P"/>
    <property type="match status" value="1"/>
</dbReference>
<evidence type="ECO:0000256" key="4">
    <source>
        <dbReference type="ARBA" id="ARBA00022898"/>
    </source>
</evidence>
<dbReference type="STRING" id="1296120.A0A1B9H2I6"/>
<comment type="similarity">
    <text evidence="2 7">Belongs to the group II decarboxylase family.</text>
</comment>
<dbReference type="PRINTS" id="PR00800">
    <property type="entry name" value="YHDCRBOXLASE"/>
</dbReference>
<accession>A0A1B9H2I6</accession>
<dbReference type="GO" id="GO:0006520">
    <property type="term" value="P:amino acid metabolic process"/>
    <property type="evidence" value="ECO:0007669"/>
    <property type="project" value="InterPro"/>
</dbReference>
<evidence type="ECO:0000256" key="8">
    <source>
        <dbReference type="SAM" id="MobiDB-lite"/>
    </source>
</evidence>
<comment type="cofactor">
    <cofactor evidence="1 6 7">
        <name>pyridoxal 5'-phosphate</name>
        <dbReference type="ChEBI" id="CHEBI:597326"/>
    </cofactor>
</comment>
<organism evidence="9 10">
    <name type="scientific">Kwoniella heveanensis BCC8398</name>
    <dbReference type="NCBI Taxonomy" id="1296120"/>
    <lineage>
        <taxon>Eukaryota</taxon>
        <taxon>Fungi</taxon>
        <taxon>Dikarya</taxon>
        <taxon>Basidiomycota</taxon>
        <taxon>Agaricomycotina</taxon>
        <taxon>Tremellomycetes</taxon>
        <taxon>Tremellales</taxon>
        <taxon>Cryptococcaceae</taxon>
        <taxon>Kwoniella</taxon>
    </lineage>
</organism>
<dbReference type="Gene3D" id="3.90.1150.10">
    <property type="entry name" value="Aspartate Aminotransferase, domain 1"/>
    <property type="match status" value="1"/>
</dbReference>
<dbReference type="GO" id="GO:0019752">
    <property type="term" value="P:carboxylic acid metabolic process"/>
    <property type="evidence" value="ECO:0007669"/>
    <property type="project" value="InterPro"/>
</dbReference>
<dbReference type="Proteomes" id="UP000092666">
    <property type="component" value="Unassembled WGS sequence"/>
</dbReference>
<keyword evidence="4 6" id="KW-0663">Pyridoxal phosphate</keyword>
<keyword evidence="10" id="KW-1185">Reference proteome</keyword>
<dbReference type="PROSITE" id="PS00392">
    <property type="entry name" value="DDC_GAD_HDC_YDC"/>
    <property type="match status" value="1"/>
</dbReference>
<evidence type="ECO:0000256" key="3">
    <source>
        <dbReference type="ARBA" id="ARBA00022793"/>
    </source>
</evidence>
<protein>
    <submittedName>
        <fullName evidence="9">Aromatic-L-amino-acid decarboxylase</fullName>
    </submittedName>
</protein>
<dbReference type="SUPFAM" id="SSF53383">
    <property type="entry name" value="PLP-dependent transferases"/>
    <property type="match status" value="1"/>
</dbReference>
<dbReference type="GO" id="GO:0030170">
    <property type="term" value="F:pyridoxal phosphate binding"/>
    <property type="evidence" value="ECO:0007669"/>
    <property type="project" value="InterPro"/>
</dbReference>
<feature type="modified residue" description="N6-(pyridoxal phosphate)lysine" evidence="6">
    <location>
        <position position="320"/>
    </location>
</feature>
<reference evidence="9 10" key="1">
    <citation type="submission" date="2013-07" db="EMBL/GenBank/DDBJ databases">
        <title>The Genome Sequence of Cryptococcus heveanensis BCC8398.</title>
        <authorList>
            <consortium name="The Broad Institute Genome Sequencing Platform"/>
            <person name="Cuomo C."/>
            <person name="Litvintseva A."/>
            <person name="Chen Y."/>
            <person name="Heitman J."/>
            <person name="Sun S."/>
            <person name="Springer D."/>
            <person name="Dromer F."/>
            <person name="Young S.K."/>
            <person name="Zeng Q."/>
            <person name="Gargeya S."/>
            <person name="Fitzgerald M."/>
            <person name="Abouelleil A."/>
            <person name="Alvarado L."/>
            <person name="Berlin A.M."/>
            <person name="Chapman S.B."/>
            <person name="Dewar J."/>
            <person name="Goldberg J."/>
            <person name="Griggs A."/>
            <person name="Gujja S."/>
            <person name="Hansen M."/>
            <person name="Howarth C."/>
            <person name="Imamovic A."/>
            <person name="Larimer J."/>
            <person name="McCowan C."/>
            <person name="Murphy C."/>
            <person name="Pearson M."/>
            <person name="Priest M."/>
            <person name="Roberts A."/>
            <person name="Saif S."/>
            <person name="Shea T."/>
            <person name="Sykes S."/>
            <person name="Wortman J."/>
            <person name="Nusbaum C."/>
            <person name="Birren B."/>
        </authorList>
    </citation>
    <scope>NUCLEOTIDE SEQUENCE [LARGE SCALE GENOMIC DNA]</scope>
    <source>
        <strain evidence="9 10">BCC8398</strain>
    </source>
</reference>
<dbReference type="InterPro" id="IPR015422">
    <property type="entry name" value="PyrdxlP-dep_Trfase_small"/>
</dbReference>
<dbReference type="Gene3D" id="1.20.1340.10">
    <property type="entry name" value="dopa decarboxylase, N-terminal domain"/>
    <property type="match status" value="1"/>
</dbReference>
<evidence type="ECO:0000313" key="10">
    <source>
        <dbReference type="Proteomes" id="UP000092666"/>
    </source>
</evidence>
<dbReference type="InterPro" id="IPR021115">
    <property type="entry name" value="Pyridoxal-P_BS"/>
</dbReference>